<accession>A0ABY7D957</accession>
<organism evidence="1 2">
    <name type="scientific">Mya arenaria</name>
    <name type="common">Soft-shell clam</name>
    <dbReference type="NCBI Taxonomy" id="6604"/>
    <lineage>
        <taxon>Eukaryota</taxon>
        <taxon>Metazoa</taxon>
        <taxon>Spiralia</taxon>
        <taxon>Lophotrochozoa</taxon>
        <taxon>Mollusca</taxon>
        <taxon>Bivalvia</taxon>
        <taxon>Autobranchia</taxon>
        <taxon>Heteroconchia</taxon>
        <taxon>Euheterodonta</taxon>
        <taxon>Imparidentia</taxon>
        <taxon>Neoheterodontei</taxon>
        <taxon>Myida</taxon>
        <taxon>Myoidea</taxon>
        <taxon>Myidae</taxon>
        <taxon>Mya</taxon>
    </lineage>
</organism>
<sequence>MFWEDDVLTEGMLKGRHGLGSVYVFPAVSPGAAFSNHIATVTVACLGLDSAVHEVSEVNSAALVSVFCNGRSRSESRMVTVGHSSDSCLTEFGGESADYDCHIAKGKLIVYGVMQKRQFGHRCQKDPSLVQAVSLT</sequence>
<proteinExistence type="predicted"/>
<evidence type="ECO:0000313" key="1">
    <source>
        <dbReference type="EMBL" id="WAQ93488.1"/>
    </source>
</evidence>
<reference evidence="1" key="1">
    <citation type="submission" date="2022-11" db="EMBL/GenBank/DDBJ databases">
        <title>Centuries of genome instability and evolution in soft-shell clam transmissible cancer (bioRxiv).</title>
        <authorList>
            <person name="Hart S.F.M."/>
            <person name="Yonemitsu M.A."/>
            <person name="Giersch R.M."/>
            <person name="Beal B.F."/>
            <person name="Arriagada G."/>
            <person name="Davis B.W."/>
            <person name="Ostrander E.A."/>
            <person name="Goff S.P."/>
            <person name="Metzger M.J."/>
        </authorList>
    </citation>
    <scope>NUCLEOTIDE SEQUENCE</scope>
    <source>
        <strain evidence="1">MELC-2E11</strain>
        <tissue evidence="1">Siphon/mantle</tissue>
    </source>
</reference>
<dbReference type="EMBL" id="CP111012">
    <property type="protein sequence ID" value="WAQ93488.1"/>
    <property type="molecule type" value="Genomic_DNA"/>
</dbReference>
<protein>
    <submittedName>
        <fullName evidence="1">Uncharacterized protein</fullName>
    </submittedName>
</protein>
<dbReference type="Proteomes" id="UP001164746">
    <property type="component" value="Chromosome 1"/>
</dbReference>
<gene>
    <name evidence="1" type="ORF">MAR_005959</name>
</gene>
<evidence type="ECO:0000313" key="2">
    <source>
        <dbReference type="Proteomes" id="UP001164746"/>
    </source>
</evidence>
<name>A0ABY7D957_MYAAR</name>
<keyword evidence="2" id="KW-1185">Reference proteome</keyword>